<dbReference type="GO" id="GO:0005886">
    <property type="term" value="C:plasma membrane"/>
    <property type="evidence" value="ECO:0007669"/>
    <property type="project" value="UniProtKB-SubCell"/>
</dbReference>
<evidence type="ECO:0000256" key="6">
    <source>
        <dbReference type="ARBA" id="ARBA00022617"/>
    </source>
</evidence>
<accession>A0A8H3DRG7</accession>
<evidence type="ECO:0000256" key="12">
    <source>
        <dbReference type="ARBA" id="ARBA00023180"/>
    </source>
</evidence>
<comment type="caution">
    <text evidence="16">The sequence shown here is derived from an EMBL/GenBank/DDBJ whole genome shotgun (WGS) entry which is preliminary data.</text>
</comment>
<dbReference type="GO" id="GO:0005576">
    <property type="term" value="C:extracellular region"/>
    <property type="evidence" value="ECO:0007669"/>
    <property type="project" value="UniProtKB-SubCell"/>
</dbReference>
<keyword evidence="7" id="KW-0479">Metal-binding</keyword>
<feature type="chain" id="PRO_5034603643" description="CFEM domain-containing protein" evidence="14">
    <location>
        <begin position="17"/>
        <end position="140"/>
    </location>
</feature>
<organism evidence="16 17">
    <name type="scientific">Rhizoctonia solani</name>
    <dbReference type="NCBI Taxonomy" id="456999"/>
    <lineage>
        <taxon>Eukaryota</taxon>
        <taxon>Fungi</taxon>
        <taxon>Dikarya</taxon>
        <taxon>Basidiomycota</taxon>
        <taxon>Agaricomycotina</taxon>
        <taxon>Agaricomycetes</taxon>
        <taxon>Cantharellales</taxon>
        <taxon>Ceratobasidiaceae</taxon>
        <taxon>Rhizoctonia</taxon>
    </lineage>
</organism>
<evidence type="ECO:0000256" key="1">
    <source>
        <dbReference type="ARBA" id="ARBA00004609"/>
    </source>
</evidence>
<dbReference type="Pfam" id="PF05730">
    <property type="entry name" value="CFEM"/>
    <property type="match status" value="1"/>
</dbReference>
<keyword evidence="11" id="KW-1015">Disulfide bond</keyword>
<protein>
    <recommendedName>
        <fullName evidence="15">CFEM domain-containing protein</fullName>
    </recommendedName>
</protein>
<evidence type="ECO:0000256" key="5">
    <source>
        <dbReference type="ARBA" id="ARBA00022525"/>
    </source>
</evidence>
<keyword evidence="12" id="KW-0325">Glycoprotein</keyword>
<evidence type="ECO:0000259" key="15">
    <source>
        <dbReference type="PROSITE" id="PS52012"/>
    </source>
</evidence>
<feature type="domain" description="CFEM" evidence="15">
    <location>
        <begin position="1"/>
        <end position="108"/>
    </location>
</feature>
<keyword evidence="5" id="KW-0964">Secreted</keyword>
<evidence type="ECO:0000256" key="7">
    <source>
        <dbReference type="ARBA" id="ARBA00022723"/>
    </source>
</evidence>
<evidence type="ECO:0000256" key="9">
    <source>
        <dbReference type="ARBA" id="ARBA00023004"/>
    </source>
</evidence>
<dbReference type="EMBL" id="CAJMXA010004230">
    <property type="protein sequence ID" value="CAE6537725.1"/>
    <property type="molecule type" value="Genomic_DNA"/>
</dbReference>
<evidence type="ECO:0000256" key="10">
    <source>
        <dbReference type="ARBA" id="ARBA00023136"/>
    </source>
</evidence>
<dbReference type="PANTHER" id="PTHR37928">
    <property type="entry name" value="CFEM DOMAIN PROTEIN (AFU_ORTHOLOGUE AFUA_6G14090)"/>
    <property type="match status" value="1"/>
</dbReference>
<reference evidence="16" key="1">
    <citation type="submission" date="2021-01" db="EMBL/GenBank/DDBJ databases">
        <authorList>
            <person name="Kaushik A."/>
        </authorList>
    </citation>
    <scope>NUCLEOTIDE SEQUENCE</scope>
    <source>
        <strain evidence="16">AG6-10EEA</strain>
    </source>
</reference>
<name>A0A8H3DRG7_9AGAM</name>
<dbReference type="PROSITE" id="PS52012">
    <property type="entry name" value="CFEM"/>
    <property type="match status" value="1"/>
</dbReference>
<comment type="similarity">
    <text evidence="3">Belongs to the RBT5 family.</text>
</comment>
<feature type="signal peptide" evidence="14">
    <location>
        <begin position="1"/>
        <end position="16"/>
    </location>
</feature>
<dbReference type="SMART" id="SM00747">
    <property type="entry name" value="CFEM"/>
    <property type="match status" value="1"/>
</dbReference>
<dbReference type="AlphaFoldDB" id="A0A8H3DRG7"/>
<evidence type="ECO:0000256" key="3">
    <source>
        <dbReference type="ARBA" id="ARBA00010031"/>
    </source>
</evidence>
<evidence type="ECO:0000256" key="14">
    <source>
        <dbReference type="SAM" id="SignalP"/>
    </source>
</evidence>
<comment type="subcellular location">
    <subcellularLocation>
        <location evidence="1">Cell membrane</location>
        <topology evidence="1">Lipid-anchor</topology>
        <topology evidence="1">GPI-anchor</topology>
    </subcellularLocation>
    <subcellularLocation>
        <location evidence="2">Secreted</location>
    </subcellularLocation>
</comment>
<dbReference type="PANTHER" id="PTHR37928:SF2">
    <property type="entry name" value="GPI ANCHORED CFEM DOMAIN PROTEIN (AFU_ORTHOLOGUE AFUA_6G10580)"/>
    <property type="match status" value="1"/>
</dbReference>
<dbReference type="InterPro" id="IPR008427">
    <property type="entry name" value="Extracellular_membr_CFEM_dom"/>
</dbReference>
<dbReference type="Proteomes" id="UP000663853">
    <property type="component" value="Unassembled WGS sequence"/>
</dbReference>
<gene>
    <name evidence="16" type="ORF">RDB_LOCUS184418</name>
</gene>
<sequence>MRVSIVLAALAAVASASSIGKRQIPSCALTCMTSANTGSCSSTDNTCLCKSTAFVDSTYNCIASTCKGDDLTNAVAAARALCVAAGVTLTQTMPAATGGTATATGTATSTPTSSSNGAINLSGSPMVGALAVMAGVVFAL</sequence>
<keyword evidence="6" id="KW-0349">Heme</keyword>
<keyword evidence="8 14" id="KW-0732">Signal</keyword>
<proteinExistence type="inferred from homology"/>
<dbReference type="InterPro" id="IPR051735">
    <property type="entry name" value="CFEM_domain"/>
</dbReference>
<evidence type="ECO:0000256" key="13">
    <source>
        <dbReference type="ARBA" id="ARBA00023288"/>
    </source>
</evidence>
<evidence type="ECO:0000256" key="11">
    <source>
        <dbReference type="ARBA" id="ARBA00023157"/>
    </source>
</evidence>
<keyword evidence="4" id="KW-1003">Cell membrane</keyword>
<keyword evidence="10" id="KW-0472">Membrane</keyword>
<dbReference type="GO" id="GO:0046872">
    <property type="term" value="F:metal ion binding"/>
    <property type="evidence" value="ECO:0007669"/>
    <property type="project" value="UniProtKB-KW"/>
</dbReference>
<evidence type="ECO:0000313" key="17">
    <source>
        <dbReference type="Proteomes" id="UP000663853"/>
    </source>
</evidence>
<evidence type="ECO:0000256" key="4">
    <source>
        <dbReference type="ARBA" id="ARBA00022475"/>
    </source>
</evidence>
<evidence type="ECO:0000256" key="2">
    <source>
        <dbReference type="ARBA" id="ARBA00004613"/>
    </source>
</evidence>
<keyword evidence="9" id="KW-0408">Iron</keyword>
<keyword evidence="13" id="KW-0449">Lipoprotein</keyword>
<evidence type="ECO:0000313" key="16">
    <source>
        <dbReference type="EMBL" id="CAE6537725.1"/>
    </source>
</evidence>
<evidence type="ECO:0000256" key="8">
    <source>
        <dbReference type="ARBA" id="ARBA00022729"/>
    </source>
</evidence>